<evidence type="ECO:0000256" key="3">
    <source>
        <dbReference type="ARBA" id="ARBA00023163"/>
    </source>
</evidence>
<protein>
    <submittedName>
        <fullName evidence="5">AraC family transcriptional regulator</fullName>
    </submittedName>
</protein>
<dbReference type="GO" id="GO:0043565">
    <property type="term" value="F:sequence-specific DNA binding"/>
    <property type="evidence" value="ECO:0007669"/>
    <property type="project" value="InterPro"/>
</dbReference>
<dbReference type="CDD" id="cd02208">
    <property type="entry name" value="cupin_RmlC-like"/>
    <property type="match status" value="1"/>
</dbReference>
<accession>A0A4P6EUB5</accession>
<dbReference type="Pfam" id="PF07883">
    <property type="entry name" value="Cupin_2"/>
    <property type="match status" value="1"/>
</dbReference>
<dbReference type="InterPro" id="IPR014710">
    <property type="entry name" value="RmlC-like_jellyroll"/>
</dbReference>
<dbReference type="SMART" id="SM00342">
    <property type="entry name" value="HTH_ARAC"/>
    <property type="match status" value="1"/>
</dbReference>
<organism evidence="5 6">
    <name type="scientific">Paenibacillus protaetiae</name>
    <dbReference type="NCBI Taxonomy" id="2509456"/>
    <lineage>
        <taxon>Bacteria</taxon>
        <taxon>Bacillati</taxon>
        <taxon>Bacillota</taxon>
        <taxon>Bacilli</taxon>
        <taxon>Bacillales</taxon>
        <taxon>Paenibacillaceae</taxon>
        <taxon>Paenibacillus</taxon>
    </lineage>
</organism>
<evidence type="ECO:0000259" key="4">
    <source>
        <dbReference type="PROSITE" id="PS01124"/>
    </source>
</evidence>
<evidence type="ECO:0000256" key="1">
    <source>
        <dbReference type="ARBA" id="ARBA00023015"/>
    </source>
</evidence>
<dbReference type="KEGG" id="pprt:ET464_01355"/>
<feature type="domain" description="HTH araC/xylS-type" evidence="4">
    <location>
        <begin position="207"/>
        <end position="306"/>
    </location>
</feature>
<gene>
    <name evidence="5" type="ORF">ET464_01355</name>
</gene>
<proteinExistence type="predicted"/>
<name>A0A4P6EUB5_9BACL</name>
<keyword evidence="3" id="KW-0804">Transcription</keyword>
<sequence>MSVFLYDAMREKPDALERLDLRFTWGGYEIRVLRFHLVHFHAGKIITAHKHDEFEFHFIPRGKGKVTVEEQTYKLREGMFYLTGPGVVHAQEADSVEAMDELCLHVDILPLKTDLNVADSLEKMEADECINRLKQLPKYPVMDVNHAMPCFLQAYEACMDNKVGSFTTIKHSLVQILLRSVLSYDTGDNGASIAGLPARDMKQYRYKLALQFMRANYAGTLTLEDLADRLNISSRQLQRILKDRHPDKTFSTLLEDIRLEAVCSRLARTTDSIEEIALSEGFSSGNYLHLVFRKRLGITPNQYRLKHAAEEQMQWD</sequence>
<dbReference type="Gene3D" id="1.10.10.60">
    <property type="entry name" value="Homeodomain-like"/>
    <property type="match status" value="1"/>
</dbReference>
<dbReference type="PANTHER" id="PTHR43280:SF2">
    <property type="entry name" value="HTH-TYPE TRANSCRIPTIONAL REGULATOR EXSA"/>
    <property type="match status" value="1"/>
</dbReference>
<dbReference type="SUPFAM" id="SSF46689">
    <property type="entry name" value="Homeodomain-like"/>
    <property type="match status" value="1"/>
</dbReference>
<dbReference type="Pfam" id="PF12833">
    <property type="entry name" value="HTH_18"/>
    <property type="match status" value="1"/>
</dbReference>
<dbReference type="InterPro" id="IPR009057">
    <property type="entry name" value="Homeodomain-like_sf"/>
</dbReference>
<dbReference type="InterPro" id="IPR018062">
    <property type="entry name" value="HTH_AraC-typ_CS"/>
</dbReference>
<dbReference type="PROSITE" id="PS01124">
    <property type="entry name" value="HTH_ARAC_FAMILY_2"/>
    <property type="match status" value="1"/>
</dbReference>
<keyword evidence="2" id="KW-0238">DNA-binding</keyword>
<reference evidence="5 6" key="1">
    <citation type="submission" date="2019-01" db="EMBL/GenBank/DDBJ databases">
        <title>Genome sequencing of strain FW100M-2.</title>
        <authorList>
            <person name="Heo J."/>
            <person name="Kim S.-J."/>
            <person name="Kim J.-S."/>
            <person name="Hong S.-B."/>
            <person name="Kwon S.-W."/>
        </authorList>
    </citation>
    <scope>NUCLEOTIDE SEQUENCE [LARGE SCALE GENOMIC DNA]</scope>
    <source>
        <strain evidence="5 6">FW100M-2</strain>
    </source>
</reference>
<dbReference type="Gene3D" id="2.60.120.10">
    <property type="entry name" value="Jelly Rolls"/>
    <property type="match status" value="1"/>
</dbReference>
<dbReference type="InterPro" id="IPR011051">
    <property type="entry name" value="RmlC_Cupin_sf"/>
</dbReference>
<dbReference type="OrthoDB" id="145012at2"/>
<dbReference type="RefSeq" id="WP_129437590.1">
    <property type="nucleotide sequence ID" value="NZ_CP035492.1"/>
</dbReference>
<evidence type="ECO:0000313" key="5">
    <source>
        <dbReference type="EMBL" id="QAY65229.1"/>
    </source>
</evidence>
<keyword evidence="1" id="KW-0805">Transcription regulation</keyword>
<keyword evidence="6" id="KW-1185">Reference proteome</keyword>
<dbReference type="EMBL" id="CP035492">
    <property type="protein sequence ID" value="QAY65229.1"/>
    <property type="molecule type" value="Genomic_DNA"/>
</dbReference>
<dbReference type="GO" id="GO:0003700">
    <property type="term" value="F:DNA-binding transcription factor activity"/>
    <property type="evidence" value="ECO:0007669"/>
    <property type="project" value="InterPro"/>
</dbReference>
<dbReference type="Proteomes" id="UP000293568">
    <property type="component" value="Chromosome"/>
</dbReference>
<dbReference type="SUPFAM" id="SSF51182">
    <property type="entry name" value="RmlC-like cupins"/>
    <property type="match status" value="1"/>
</dbReference>
<evidence type="ECO:0000313" key="6">
    <source>
        <dbReference type="Proteomes" id="UP000293568"/>
    </source>
</evidence>
<evidence type="ECO:0000256" key="2">
    <source>
        <dbReference type="ARBA" id="ARBA00023125"/>
    </source>
</evidence>
<dbReference type="AlphaFoldDB" id="A0A4P6EUB5"/>
<dbReference type="PROSITE" id="PS00041">
    <property type="entry name" value="HTH_ARAC_FAMILY_1"/>
    <property type="match status" value="1"/>
</dbReference>
<dbReference type="InterPro" id="IPR018060">
    <property type="entry name" value="HTH_AraC"/>
</dbReference>
<dbReference type="InterPro" id="IPR013096">
    <property type="entry name" value="Cupin_2"/>
</dbReference>
<dbReference type="PANTHER" id="PTHR43280">
    <property type="entry name" value="ARAC-FAMILY TRANSCRIPTIONAL REGULATOR"/>
    <property type="match status" value="1"/>
</dbReference>